<proteinExistence type="predicted"/>
<dbReference type="SUPFAM" id="SSF69322">
    <property type="entry name" value="Tricorn protease domain 2"/>
    <property type="match status" value="1"/>
</dbReference>
<dbReference type="Gene3D" id="2.130.10.10">
    <property type="entry name" value="YVTN repeat-like/Quinoprotein amine dehydrogenase"/>
    <property type="match status" value="2"/>
</dbReference>
<dbReference type="Proteomes" id="UP000252107">
    <property type="component" value="Unassembled WGS sequence"/>
</dbReference>
<dbReference type="PANTHER" id="PTHR19879">
    <property type="entry name" value="TRANSCRIPTION INITIATION FACTOR TFIID"/>
    <property type="match status" value="1"/>
</dbReference>
<dbReference type="PANTHER" id="PTHR19879:SF9">
    <property type="entry name" value="TRANSCRIPTION INITIATION FACTOR TFIID SUBUNIT 5"/>
    <property type="match status" value="1"/>
</dbReference>
<organism evidence="1 2">
    <name type="scientific">Nostoc minutum NIES-26</name>
    <dbReference type="NCBI Taxonomy" id="1844469"/>
    <lineage>
        <taxon>Bacteria</taxon>
        <taxon>Bacillati</taxon>
        <taxon>Cyanobacteriota</taxon>
        <taxon>Cyanophyceae</taxon>
        <taxon>Nostocales</taxon>
        <taxon>Nostocaceae</taxon>
        <taxon>Nostoc</taxon>
    </lineage>
</organism>
<dbReference type="Pfam" id="PF00400">
    <property type="entry name" value="WD40"/>
    <property type="match status" value="1"/>
</dbReference>
<reference evidence="1" key="1">
    <citation type="submission" date="2016-04" db="EMBL/GenBank/DDBJ databases">
        <authorList>
            <person name="Tabuchi Yagui T.R."/>
        </authorList>
    </citation>
    <scope>NUCLEOTIDE SEQUENCE [LARGE SCALE GENOMIC DNA]</scope>
    <source>
        <strain evidence="1">NIES-26</strain>
    </source>
</reference>
<dbReference type="InterPro" id="IPR001680">
    <property type="entry name" value="WD40_rpt"/>
</dbReference>
<name>A0A367RVH1_9NOSO</name>
<gene>
    <name evidence="1" type="ORF">A6770_37925</name>
</gene>
<dbReference type="InterPro" id="IPR015943">
    <property type="entry name" value="WD40/YVTN_repeat-like_dom_sf"/>
</dbReference>
<keyword evidence="2" id="KW-1185">Reference proteome</keyword>
<evidence type="ECO:0000313" key="2">
    <source>
        <dbReference type="Proteomes" id="UP000252107"/>
    </source>
</evidence>
<dbReference type="EMBL" id="LXQD01000053">
    <property type="protein sequence ID" value="RCJ40568.1"/>
    <property type="molecule type" value="Genomic_DNA"/>
</dbReference>
<comment type="caution">
    <text evidence="1">The sequence shown here is derived from an EMBL/GenBank/DDBJ whole genome shotgun (WGS) entry which is preliminary data.</text>
</comment>
<accession>A0A367RVH1</accession>
<dbReference type="AlphaFoldDB" id="A0A367RVH1"/>
<evidence type="ECO:0000313" key="1">
    <source>
        <dbReference type="EMBL" id="RCJ40568.1"/>
    </source>
</evidence>
<protein>
    <recommendedName>
        <fullName evidence="3">WD40 repeat domain-containing protein</fullName>
    </recommendedName>
</protein>
<dbReference type="SMART" id="SM00320">
    <property type="entry name" value="WD40"/>
    <property type="match status" value="3"/>
</dbReference>
<sequence length="603" mass="67745">MGRFYGSIHIRSTETEQITEIVKKLAAQEKLKFLISPCINGWISVYSSKSGQNPTVAPAIAQQFSGHLLNLILYDDDFFYYEYYRSHQLIDAYSSEPEYFGTISKEEKSRLTGKPEVFADLLAELSNNQTSIEDIAEVLTVLSLEKREELFQKSLEVLQQLEVGATSAEISELPDEEVFAAERQFSGFAQLLNISNASTCYEYLEDEEDKVIERREEFIHIPDPSIELAHKQREKARRDEALAKLNRAGILLTTISSPTPSGQFPYIPISIPDQTGGFFISWRGLGNQPLEIKHYTEPWNNEPTNLDLPLEQNAYVMQISPSGKFLAVGHASGSWQATLYNLEQKQLIKTIPHVRATSGIQFTPNEEIIVSRSEDEIILTSIKNLQQIAVIKIGLGSKIAIHPNGRHLLANERESKLAIIDLNTQKVVKVLSTAALDMTAWMASIQTGEGVTSFSNNEMIFKMDFSPDGKWLLCAMDKGVRIFEWNEVFSSKNKLPLPIVAAPSEIVTFDDPPSRMATTYDIAFDRQRNTLLSCGLEGKVKSVDLATGESKVLLELPGKPAVIQLNLSRDLATFCTHSQPNMFKRGRNQEPFIVQIWNYLALV</sequence>
<evidence type="ECO:0008006" key="3">
    <source>
        <dbReference type="Google" id="ProtNLM"/>
    </source>
</evidence>